<dbReference type="Proteomes" id="UP001174909">
    <property type="component" value="Unassembled WGS sequence"/>
</dbReference>
<keyword evidence="4" id="KW-0539">Nucleus</keyword>
<evidence type="ECO:0000313" key="6">
    <source>
        <dbReference type="EMBL" id="CAI7995910.1"/>
    </source>
</evidence>
<feature type="region of interest" description="Disordered" evidence="5">
    <location>
        <begin position="176"/>
        <end position="207"/>
    </location>
</feature>
<gene>
    <name evidence="6" type="ORF">GBAR_LOCUS1785</name>
</gene>
<dbReference type="Pfam" id="PF05132">
    <property type="entry name" value="RNA_pol_Rpc4"/>
    <property type="match status" value="1"/>
</dbReference>
<protein>
    <submittedName>
        <fullName evidence="6">DNA-directed RNA polymerase III subunit RPC4</fullName>
    </submittedName>
</protein>
<dbReference type="GO" id="GO:0003677">
    <property type="term" value="F:DNA binding"/>
    <property type="evidence" value="ECO:0007669"/>
    <property type="project" value="InterPro"/>
</dbReference>
<dbReference type="AlphaFoldDB" id="A0AA35W5Q9"/>
<dbReference type="PANTHER" id="PTHR13408">
    <property type="entry name" value="DNA-DIRECTED RNA POLYMERASE III"/>
    <property type="match status" value="1"/>
</dbReference>
<dbReference type="InterPro" id="IPR007811">
    <property type="entry name" value="RPC4"/>
</dbReference>
<dbReference type="EMBL" id="CASHTH010000260">
    <property type="protein sequence ID" value="CAI7995910.1"/>
    <property type="molecule type" value="Genomic_DNA"/>
</dbReference>
<evidence type="ECO:0000256" key="1">
    <source>
        <dbReference type="ARBA" id="ARBA00004123"/>
    </source>
</evidence>
<evidence type="ECO:0000256" key="2">
    <source>
        <dbReference type="ARBA" id="ARBA00022478"/>
    </source>
</evidence>
<keyword evidence="2 6" id="KW-0240">DNA-directed RNA polymerase</keyword>
<sequence>MGPAEKLMQKRESMGGTFGSFSRSERSERSESSAKTKREEPDNRYHLHYSDEDEGVEERGGVASAEGGHMMFRDSKLPPIQLPLDYSVHSRRTAVTTKNKIVKQGVEEDASGPPTCRVKLVKPVSEPGAASTQSQPERMTAAKLFTPSEGSKGQFLFFQLPDCLPLERSDVAMDTSEAPPIQSTAASSATTPAEKRDDEALPSLRDLPDGHIGKIRVHESGKVKLVLGDNTLDVTMGTPTGFLQELVSIRTTQGGEEGDGGEPRMTVLGQLAHRLISTPDFESLLISNSRVSAAATNNCYDSSASSDQQSR</sequence>
<reference evidence="6" key="1">
    <citation type="submission" date="2023-03" db="EMBL/GenBank/DDBJ databases">
        <authorList>
            <person name="Steffen K."/>
            <person name="Cardenas P."/>
        </authorList>
    </citation>
    <scope>NUCLEOTIDE SEQUENCE</scope>
</reference>
<keyword evidence="3" id="KW-0804">Transcription</keyword>
<dbReference type="PANTHER" id="PTHR13408:SF0">
    <property type="entry name" value="DNA-DIRECTED RNA POLYMERASE III SUBUNIT RPC4"/>
    <property type="match status" value="1"/>
</dbReference>
<evidence type="ECO:0000256" key="5">
    <source>
        <dbReference type="SAM" id="MobiDB-lite"/>
    </source>
</evidence>
<evidence type="ECO:0000313" key="7">
    <source>
        <dbReference type="Proteomes" id="UP001174909"/>
    </source>
</evidence>
<feature type="compositionally biased region" description="Low complexity" evidence="5">
    <location>
        <begin position="178"/>
        <end position="192"/>
    </location>
</feature>
<proteinExistence type="predicted"/>
<name>A0AA35W5Q9_GEOBA</name>
<comment type="caution">
    <text evidence="6">The sequence shown here is derived from an EMBL/GenBank/DDBJ whole genome shotgun (WGS) entry which is preliminary data.</text>
</comment>
<comment type="subcellular location">
    <subcellularLocation>
        <location evidence="1">Nucleus</location>
    </subcellularLocation>
</comment>
<dbReference type="GO" id="GO:0042797">
    <property type="term" value="P:tRNA transcription by RNA polymerase III"/>
    <property type="evidence" value="ECO:0007669"/>
    <property type="project" value="TreeGrafter"/>
</dbReference>
<feature type="region of interest" description="Disordered" evidence="5">
    <location>
        <begin position="1"/>
        <end position="63"/>
    </location>
</feature>
<organism evidence="6 7">
    <name type="scientific">Geodia barretti</name>
    <name type="common">Barrett's horny sponge</name>
    <dbReference type="NCBI Taxonomy" id="519541"/>
    <lineage>
        <taxon>Eukaryota</taxon>
        <taxon>Metazoa</taxon>
        <taxon>Porifera</taxon>
        <taxon>Demospongiae</taxon>
        <taxon>Heteroscleromorpha</taxon>
        <taxon>Tetractinellida</taxon>
        <taxon>Astrophorina</taxon>
        <taxon>Geodiidae</taxon>
        <taxon>Geodia</taxon>
    </lineage>
</organism>
<accession>A0AA35W5Q9</accession>
<keyword evidence="7" id="KW-1185">Reference proteome</keyword>
<feature type="compositionally biased region" description="Basic and acidic residues" evidence="5">
    <location>
        <begin position="23"/>
        <end position="50"/>
    </location>
</feature>
<dbReference type="GO" id="GO:0005666">
    <property type="term" value="C:RNA polymerase III complex"/>
    <property type="evidence" value="ECO:0007669"/>
    <property type="project" value="InterPro"/>
</dbReference>
<evidence type="ECO:0000256" key="4">
    <source>
        <dbReference type="ARBA" id="ARBA00023242"/>
    </source>
</evidence>
<evidence type="ECO:0000256" key="3">
    <source>
        <dbReference type="ARBA" id="ARBA00023163"/>
    </source>
</evidence>